<dbReference type="PRINTS" id="PR00081">
    <property type="entry name" value="GDHRDH"/>
</dbReference>
<dbReference type="EMBL" id="VRZA01000005">
    <property type="protein sequence ID" value="TXS91856.1"/>
    <property type="molecule type" value="Genomic_DNA"/>
</dbReference>
<name>A0A5C8ZTS4_9GAMM</name>
<dbReference type="PANTHER" id="PTHR42879:SF2">
    <property type="entry name" value="3-OXOACYL-[ACYL-CARRIER-PROTEIN] REDUCTASE FABG"/>
    <property type="match status" value="1"/>
</dbReference>
<sequence length="236" mass="23893">MTSAMNFSGKKVLVAGSGDPVQQAIAKAFVEAGASAGEVDILGAVQSAGADAVSAKVKEYIATTGGLDVLVVTLGINDMELIEAASADNWQAGFSMPLKAAFFAAQAAIPALRESSGAIVNVTSTLGQMGAAPGLAIPAAAMACLIHHTRMLSLRLSLDGVRVNCVCQGYTSEKEIVGLTAANDQPTAPTMEDEVPMGRLTLPEDVVGPVLFLASPLAGFMTGNVLSADGGTFSGH</sequence>
<dbReference type="AlphaFoldDB" id="A0A5C8ZTS4"/>
<comment type="similarity">
    <text evidence="1">Belongs to the short-chain dehydrogenases/reductases (SDR) family.</text>
</comment>
<dbReference type="Pfam" id="PF13561">
    <property type="entry name" value="adh_short_C2"/>
    <property type="match status" value="1"/>
</dbReference>
<keyword evidence="3" id="KW-1185">Reference proteome</keyword>
<dbReference type="InterPro" id="IPR002347">
    <property type="entry name" value="SDR_fam"/>
</dbReference>
<evidence type="ECO:0000313" key="2">
    <source>
        <dbReference type="EMBL" id="TXS91856.1"/>
    </source>
</evidence>
<dbReference type="InterPro" id="IPR036291">
    <property type="entry name" value="NAD(P)-bd_dom_sf"/>
</dbReference>
<dbReference type="Gene3D" id="3.40.50.720">
    <property type="entry name" value="NAD(P)-binding Rossmann-like Domain"/>
    <property type="match status" value="1"/>
</dbReference>
<dbReference type="InterPro" id="IPR050259">
    <property type="entry name" value="SDR"/>
</dbReference>
<evidence type="ECO:0000256" key="1">
    <source>
        <dbReference type="ARBA" id="ARBA00006484"/>
    </source>
</evidence>
<organism evidence="2 3">
    <name type="scientific">Parahaliea maris</name>
    <dbReference type="NCBI Taxonomy" id="2716870"/>
    <lineage>
        <taxon>Bacteria</taxon>
        <taxon>Pseudomonadati</taxon>
        <taxon>Pseudomonadota</taxon>
        <taxon>Gammaproteobacteria</taxon>
        <taxon>Cellvibrionales</taxon>
        <taxon>Halieaceae</taxon>
        <taxon>Parahaliea</taxon>
    </lineage>
</organism>
<reference evidence="2 3" key="1">
    <citation type="submission" date="2019-08" db="EMBL/GenBank/DDBJ databases">
        <title>Parahaliea maris sp. nov., isolated from the surface seawater.</title>
        <authorList>
            <person name="Liu Y."/>
        </authorList>
    </citation>
    <scope>NUCLEOTIDE SEQUENCE [LARGE SCALE GENOMIC DNA]</scope>
    <source>
        <strain evidence="2 3">HSLHS9</strain>
    </source>
</reference>
<gene>
    <name evidence="2" type="ORF">FV139_14045</name>
</gene>
<dbReference type="PANTHER" id="PTHR42879">
    <property type="entry name" value="3-OXOACYL-(ACYL-CARRIER-PROTEIN) REDUCTASE"/>
    <property type="match status" value="1"/>
</dbReference>
<evidence type="ECO:0000313" key="3">
    <source>
        <dbReference type="Proteomes" id="UP000321039"/>
    </source>
</evidence>
<dbReference type="SUPFAM" id="SSF51735">
    <property type="entry name" value="NAD(P)-binding Rossmann-fold domains"/>
    <property type="match status" value="1"/>
</dbReference>
<protein>
    <submittedName>
        <fullName evidence="2">SDR family oxidoreductase</fullName>
    </submittedName>
</protein>
<accession>A0A5C8ZTS4</accession>
<comment type="caution">
    <text evidence="2">The sequence shown here is derived from an EMBL/GenBank/DDBJ whole genome shotgun (WGS) entry which is preliminary data.</text>
</comment>
<dbReference type="RefSeq" id="WP_148069096.1">
    <property type="nucleotide sequence ID" value="NZ_VRZA01000005.1"/>
</dbReference>
<dbReference type="Proteomes" id="UP000321039">
    <property type="component" value="Unassembled WGS sequence"/>
</dbReference>
<proteinExistence type="inferred from homology"/>